<organism evidence="2 3">
    <name type="scientific">Arthrobacter rhombi</name>
    <dbReference type="NCBI Taxonomy" id="71253"/>
    <lineage>
        <taxon>Bacteria</taxon>
        <taxon>Bacillati</taxon>
        <taxon>Actinomycetota</taxon>
        <taxon>Actinomycetes</taxon>
        <taxon>Micrococcales</taxon>
        <taxon>Micrococcaceae</taxon>
        <taxon>Arthrobacter</taxon>
    </lineage>
</organism>
<keyword evidence="1" id="KW-1133">Transmembrane helix</keyword>
<keyword evidence="1" id="KW-0472">Membrane</keyword>
<dbReference type="Proteomes" id="UP000195913">
    <property type="component" value="Unassembled WGS sequence"/>
</dbReference>
<sequence>MGAALRDGDTEAGPARRETAADRRAWAAMCRHARVPTMWGIPLRLFLLALALGAVLLAPDRALAPPLHYPQLDAGGVGSLLGITFGAMVTLAGLVFSALTAAMSLGVTALSVRISPVFQAGRVMQWGLGCFVGTFAYAFLIALSIAVGGDAYRPWASTVGAVAITVG</sequence>
<feature type="transmembrane region" description="Helical" evidence="1">
    <location>
        <begin position="79"/>
        <end position="105"/>
    </location>
</feature>
<keyword evidence="3" id="KW-1185">Reference proteome</keyword>
<name>A0A1R4GK63_9MICC</name>
<evidence type="ECO:0000256" key="1">
    <source>
        <dbReference type="SAM" id="Phobius"/>
    </source>
</evidence>
<dbReference type="EMBL" id="FUHW01000038">
    <property type="protein sequence ID" value="SJM68494.1"/>
    <property type="molecule type" value="Genomic_DNA"/>
</dbReference>
<protein>
    <submittedName>
        <fullName evidence="2">Uncharacterized protein</fullName>
    </submittedName>
</protein>
<reference evidence="2 3" key="1">
    <citation type="submission" date="2017-02" db="EMBL/GenBank/DDBJ databases">
        <authorList>
            <person name="Peterson S.W."/>
        </authorList>
    </citation>
    <scope>NUCLEOTIDE SEQUENCE [LARGE SCALE GENOMIC DNA]</scope>
    <source>
        <strain evidence="2 3">B Ar 00.02</strain>
    </source>
</reference>
<proteinExistence type="predicted"/>
<dbReference type="Pfam" id="PF10011">
    <property type="entry name" value="DUF2254"/>
    <property type="match status" value="1"/>
</dbReference>
<accession>A0A1R4GK63</accession>
<evidence type="ECO:0000313" key="3">
    <source>
        <dbReference type="Proteomes" id="UP000195913"/>
    </source>
</evidence>
<evidence type="ECO:0000313" key="2">
    <source>
        <dbReference type="EMBL" id="SJM68494.1"/>
    </source>
</evidence>
<feature type="transmembrane region" description="Helical" evidence="1">
    <location>
        <begin position="126"/>
        <end position="147"/>
    </location>
</feature>
<feature type="transmembrane region" description="Helical" evidence="1">
    <location>
        <begin position="41"/>
        <end position="59"/>
    </location>
</feature>
<dbReference type="InterPro" id="IPR018723">
    <property type="entry name" value="DUF2254_membrane"/>
</dbReference>
<keyword evidence="1" id="KW-0812">Transmembrane</keyword>
<dbReference type="RefSeq" id="WP_086999538.1">
    <property type="nucleotide sequence ID" value="NZ_FUHW01000038.1"/>
</dbReference>
<dbReference type="AlphaFoldDB" id="A0A1R4GK63"/>
<gene>
    <name evidence="2" type="ORF">FM101_11065</name>
</gene>